<dbReference type="OrthoDB" id="389577at2"/>
<dbReference type="PIRSF" id="PIRSF000699">
    <property type="entry name" value="PTS_IILac_III"/>
    <property type="match status" value="1"/>
</dbReference>
<evidence type="ECO:0000256" key="3">
    <source>
        <dbReference type="ARBA" id="ARBA00022679"/>
    </source>
</evidence>
<dbReference type="PANTHER" id="PTHR34382:SF7">
    <property type="entry name" value="PTS SYSTEM N,N'-DIACETYLCHITOBIOSE-SPECIFIC EIIA COMPONENT"/>
    <property type="match status" value="1"/>
</dbReference>
<dbReference type="SUPFAM" id="SSF46973">
    <property type="entry name" value="Enzyme IIa from lactose specific PTS, IIa-lac"/>
    <property type="match status" value="1"/>
</dbReference>
<dbReference type="GO" id="GO:0016740">
    <property type="term" value="F:transferase activity"/>
    <property type="evidence" value="ECO:0007669"/>
    <property type="project" value="UniProtKB-KW"/>
</dbReference>
<keyword evidence="1" id="KW-0813">Transport</keyword>
<evidence type="ECO:0000313" key="8">
    <source>
        <dbReference type="EMBL" id="BAD39938.1"/>
    </source>
</evidence>
<keyword evidence="6" id="KW-0460">Magnesium</keyword>
<dbReference type="Gene3D" id="1.20.58.80">
    <property type="entry name" value="Phosphotransferase system, lactose/cellobiose-type IIA subunit"/>
    <property type="match status" value="1"/>
</dbReference>
<dbReference type="EMBL" id="AP006840">
    <property type="protein sequence ID" value="BAD39938.1"/>
    <property type="molecule type" value="Genomic_DNA"/>
</dbReference>
<dbReference type="InterPro" id="IPR036542">
    <property type="entry name" value="PTS_IIA_lac/cel_sf"/>
</dbReference>
<evidence type="ECO:0000256" key="7">
    <source>
        <dbReference type="PROSITE-ProRule" id="PRU00418"/>
    </source>
</evidence>
<proteinExistence type="predicted"/>
<evidence type="ECO:0000256" key="4">
    <source>
        <dbReference type="ARBA" id="ARBA00022683"/>
    </source>
</evidence>
<dbReference type="eggNOG" id="COG1447">
    <property type="taxonomic scope" value="Bacteria"/>
</dbReference>
<protein>
    <submittedName>
        <fullName evidence="8">PTS system cellobiose-specific IIA component</fullName>
    </submittedName>
</protein>
<dbReference type="AlphaFoldDB" id="Q67QV5"/>
<dbReference type="HOGENOM" id="CLU_152490_1_1_9"/>
<dbReference type="Pfam" id="PF02255">
    <property type="entry name" value="PTS_IIA"/>
    <property type="match status" value="1"/>
</dbReference>
<comment type="cofactor">
    <cofactor evidence="6">
        <name>Mg(2+)</name>
        <dbReference type="ChEBI" id="CHEBI:18420"/>
    </cofactor>
    <text evidence="6">Binds 1 Mg(2+) ion per trimer.</text>
</comment>
<evidence type="ECO:0000256" key="2">
    <source>
        <dbReference type="ARBA" id="ARBA00022597"/>
    </source>
</evidence>
<dbReference type="InterPro" id="IPR003188">
    <property type="entry name" value="PTS_IIA_lac/cel"/>
</dbReference>
<keyword evidence="3" id="KW-0808">Transferase</keyword>
<accession>Q67QV5</accession>
<reference evidence="8 9" key="1">
    <citation type="journal article" date="2004" name="Nucleic Acids Res.">
        <title>Genome sequence of Symbiobacterium thermophilum, an uncultivable bacterium that depends on microbial commensalism.</title>
        <authorList>
            <person name="Ueda K."/>
            <person name="Yamashita A."/>
            <person name="Ishikawa J."/>
            <person name="Shimada M."/>
            <person name="Watsuji T."/>
            <person name="Morimura K."/>
            <person name="Ikeda H."/>
            <person name="Hattori M."/>
            <person name="Beppu T."/>
        </authorList>
    </citation>
    <scope>NUCLEOTIDE SEQUENCE [LARGE SCALE GENOMIC DNA]</scope>
    <source>
        <strain evidence="9">T / IAM 14863</strain>
    </source>
</reference>
<name>Q67QV5_SYMTH</name>
<evidence type="ECO:0000313" key="9">
    <source>
        <dbReference type="Proteomes" id="UP000000417"/>
    </source>
</evidence>
<dbReference type="Proteomes" id="UP000000417">
    <property type="component" value="Chromosome"/>
</dbReference>
<dbReference type="GO" id="GO:0046872">
    <property type="term" value="F:metal ion binding"/>
    <property type="evidence" value="ECO:0007669"/>
    <property type="project" value="UniProtKB-KW"/>
</dbReference>
<dbReference type="RefSeq" id="WP_011195085.1">
    <property type="nucleotide sequence ID" value="NC_006177.1"/>
</dbReference>
<evidence type="ECO:0000256" key="1">
    <source>
        <dbReference type="ARBA" id="ARBA00022448"/>
    </source>
</evidence>
<dbReference type="GO" id="GO:0009401">
    <property type="term" value="P:phosphoenolpyruvate-dependent sugar phosphotransferase system"/>
    <property type="evidence" value="ECO:0007669"/>
    <property type="project" value="UniProtKB-KW"/>
</dbReference>
<dbReference type="PROSITE" id="PS51095">
    <property type="entry name" value="PTS_EIIA_TYPE_3"/>
    <property type="match status" value="1"/>
</dbReference>
<keyword evidence="4" id="KW-0598">Phosphotransferase system</keyword>
<dbReference type="PANTHER" id="PTHR34382">
    <property type="entry name" value="PTS SYSTEM N,N'-DIACETYLCHITOBIOSE-SPECIFIC EIIA COMPONENT"/>
    <property type="match status" value="1"/>
</dbReference>
<evidence type="ECO:0000256" key="5">
    <source>
        <dbReference type="PIRSR" id="PIRSR000699-1"/>
    </source>
</evidence>
<keyword evidence="6" id="KW-0479">Metal-binding</keyword>
<feature type="active site" description="Tele-phosphohistidine intermediate" evidence="5">
    <location>
        <position position="79"/>
    </location>
</feature>
<dbReference type="STRING" id="292459.STH953"/>
<feature type="binding site" evidence="6">
    <location>
        <position position="82"/>
    </location>
    <ligand>
        <name>Mg(2+)</name>
        <dbReference type="ChEBI" id="CHEBI:18420"/>
        <note>ligand shared between all trimeric partners</note>
    </ligand>
</feature>
<feature type="modified residue" description="Phosphohistidine; by HPr" evidence="7">
    <location>
        <position position="79"/>
    </location>
</feature>
<organism evidence="8 9">
    <name type="scientific">Symbiobacterium thermophilum (strain DSM 24528 / JCM 14929 / IAM 14863 / T)</name>
    <dbReference type="NCBI Taxonomy" id="292459"/>
    <lineage>
        <taxon>Bacteria</taxon>
        <taxon>Bacillati</taxon>
        <taxon>Bacillota</taxon>
        <taxon>Clostridia</taxon>
        <taxon>Eubacteriales</taxon>
        <taxon>Symbiobacteriaceae</taxon>
        <taxon>Symbiobacterium</taxon>
    </lineage>
</organism>
<dbReference type="KEGG" id="sth:STH953"/>
<gene>
    <name evidence="8" type="ordered locus">STH953</name>
</gene>
<sequence length="115" mass="12870">MENLEQLNLIAMRIILDAGDARDFVTKAFEAMGQRDFESADEHLRAAFEKLKSAHRQQTEVIQHEVAAGSLPPSLLFNHAQDTLMVVGSELNLARSLLAIFINIDRRLAQLEAGR</sequence>
<keyword evidence="9" id="KW-1185">Reference proteome</keyword>
<evidence type="ECO:0000256" key="6">
    <source>
        <dbReference type="PIRSR" id="PIRSR000699-2"/>
    </source>
</evidence>
<keyword evidence="2" id="KW-0762">Sugar transport</keyword>